<comment type="caution">
    <text evidence="1">The sequence shown here is derived from an EMBL/GenBank/DDBJ whole genome shotgun (WGS) entry which is preliminary data.</text>
</comment>
<evidence type="ECO:0000313" key="1">
    <source>
        <dbReference type="EMBL" id="GBP56901.1"/>
    </source>
</evidence>
<name>A0A4C1WZS9_EUMVA</name>
<keyword evidence="2" id="KW-1185">Reference proteome</keyword>
<accession>A0A4C1WZS9</accession>
<reference evidence="1 2" key="1">
    <citation type="journal article" date="2019" name="Commun. Biol.">
        <title>The bagworm genome reveals a unique fibroin gene that provides high tensile strength.</title>
        <authorList>
            <person name="Kono N."/>
            <person name="Nakamura H."/>
            <person name="Ohtoshi R."/>
            <person name="Tomita M."/>
            <person name="Numata K."/>
            <person name="Arakawa K."/>
        </authorList>
    </citation>
    <scope>NUCLEOTIDE SEQUENCE [LARGE SCALE GENOMIC DNA]</scope>
</reference>
<protein>
    <submittedName>
        <fullName evidence="1">Uncharacterized protein</fullName>
    </submittedName>
</protein>
<dbReference type="AlphaFoldDB" id="A0A4C1WZS9"/>
<proteinExistence type="predicted"/>
<dbReference type="Proteomes" id="UP000299102">
    <property type="component" value="Unassembled WGS sequence"/>
</dbReference>
<dbReference type="EMBL" id="BGZK01000703">
    <property type="protein sequence ID" value="GBP56901.1"/>
    <property type="molecule type" value="Genomic_DNA"/>
</dbReference>
<sequence>MQPFLITKCREVPWDTNGYNEVPFAKFRGRTMRKISHPSSPGKYSETFVALRSAVAFFKVIATVLTVYEYCSNTA</sequence>
<gene>
    <name evidence="1" type="ORF">EVAR_41650_1</name>
</gene>
<evidence type="ECO:0000313" key="2">
    <source>
        <dbReference type="Proteomes" id="UP000299102"/>
    </source>
</evidence>
<organism evidence="1 2">
    <name type="scientific">Eumeta variegata</name>
    <name type="common">Bagworm moth</name>
    <name type="synonym">Eumeta japonica</name>
    <dbReference type="NCBI Taxonomy" id="151549"/>
    <lineage>
        <taxon>Eukaryota</taxon>
        <taxon>Metazoa</taxon>
        <taxon>Ecdysozoa</taxon>
        <taxon>Arthropoda</taxon>
        <taxon>Hexapoda</taxon>
        <taxon>Insecta</taxon>
        <taxon>Pterygota</taxon>
        <taxon>Neoptera</taxon>
        <taxon>Endopterygota</taxon>
        <taxon>Lepidoptera</taxon>
        <taxon>Glossata</taxon>
        <taxon>Ditrysia</taxon>
        <taxon>Tineoidea</taxon>
        <taxon>Psychidae</taxon>
        <taxon>Oiketicinae</taxon>
        <taxon>Eumeta</taxon>
    </lineage>
</organism>